<accession>A0ABS8BCS8</accession>
<dbReference type="InterPro" id="IPR016024">
    <property type="entry name" value="ARM-type_fold"/>
</dbReference>
<dbReference type="SUPFAM" id="SSF48403">
    <property type="entry name" value="Ankyrin repeat"/>
    <property type="match status" value="1"/>
</dbReference>
<dbReference type="RefSeq" id="WP_226729567.1">
    <property type="nucleotide sequence ID" value="NZ_JAJAUY010000126.1"/>
</dbReference>
<evidence type="ECO:0000313" key="2">
    <source>
        <dbReference type="Proteomes" id="UP001199054"/>
    </source>
</evidence>
<dbReference type="Gene3D" id="1.25.10.10">
    <property type="entry name" value="Leucine-rich Repeat Variant"/>
    <property type="match status" value="1"/>
</dbReference>
<reference evidence="1 2" key="1">
    <citation type="submission" date="2021-10" db="EMBL/GenBank/DDBJ databases">
        <title>Streptomyces sp. strain SMC 277, a novel streptomycete isolated from soil.</title>
        <authorList>
            <person name="Chanama M."/>
        </authorList>
    </citation>
    <scope>NUCLEOTIDE SEQUENCE [LARGE SCALE GENOMIC DNA]</scope>
    <source>
        <strain evidence="1 2">SMC 277</strain>
    </source>
</reference>
<evidence type="ECO:0000313" key="1">
    <source>
        <dbReference type="EMBL" id="MCB5182451.1"/>
    </source>
</evidence>
<gene>
    <name evidence="1" type="ORF">LG632_24120</name>
</gene>
<organism evidence="1 2">
    <name type="scientific">Streptomyces antimicrobicus</name>
    <dbReference type="NCBI Taxonomy" id="2883108"/>
    <lineage>
        <taxon>Bacteria</taxon>
        <taxon>Bacillati</taxon>
        <taxon>Actinomycetota</taxon>
        <taxon>Actinomycetes</taxon>
        <taxon>Kitasatosporales</taxon>
        <taxon>Streptomycetaceae</taxon>
        <taxon>Streptomyces</taxon>
    </lineage>
</organism>
<dbReference type="SUPFAM" id="SSF48371">
    <property type="entry name" value="ARM repeat"/>
    <property type="match status" value="1"/>
</dbReference>
<dbReference type="InterPro" id="IPR036770">
    <property type="entry name" value="Ankyrin_rpt-contain_sf"/>
</dbReference>
<dbReference type="InterPro" id="IPR011989">
    <property type="entry name" value="ARM-like"/>
</dbReference>
<dbReference type="Gene3D" id="1.25.40.20">
    <property type="entry name" value="Ankyrin repeat-containing domain"/>
    <property type="match status" value="1"/>
</dbReference>
<protein>
    <submittedName>
        <fullName evidence="1">HEAT repeat domain-containing protein</fullName>
    </submittedName>
</protein>
<sequence>MQTDGHTSGAAEDPLVAAAKAGDKLRVKQLLEEADDRCQGDRKDPTAAFAAALQAFHTEIADTLLRLGAQPADVPPEELPSLRQAVDFGSPALVDALTHSSIRHRYPRTELNAMRDLARAWHEAGTEAELRRRTGSSDTIARTRVQDDEYCTVGELTLAGTTVRDGHGAILTHLEKMLGIRTSCQELVARALERDADHTAWSRAAIELSHRRQPEAWATAETLRADADPLRRLFGAELTRLFEVFADSHDEEYCVLAVAALTDWATAETDPTVLAEVLHGLSSYQGPRAEAALLLHTHHHVPAVRRAVAAGLGTPPHSRQPSDAAHQALLTLMNDPDTDVQIAACHSAGDIANGDRALTDTMASLLDHPERRVQLQAVHALARHHDERCVQAAERLGPPRPGYREDETYYLEAAWRYERPREDTSPG</sequence>
<name>A0ABS8BCS8_9ACTN</name>
<dbReference type="Pfam" id="PF13646">
    <property type="entry name" value="HEAT_2"/>
    <property type="match status" value="1"/>
</dbReference>
<proteinExistence type="predicted"/>
<keyword evidence="2" id="KW-1185">Reference proteome</keyword>
<dbReference type="EMBL" id="JAJAUY010000126">
    <property type="protein sequence ID" value="MCB5182451.1"/>
    <property type="molecule type" value="Genomic_DNA"/>
</dbReference>
<comment type="caution">
    <text evidence="1">The sequence shown here is derived from an EMBL/GenBank/DDBJ whole genome shotgun (WGS) entry which is preliminary data.</text>
</comment>
<dbReference type="Proteomes" id="UP001199054">
    <property type="component" value="Unassembled WGS sequence"/>
</dbReference>